<dbReference type="EMBL" id="UYYF01000298">
    <property type="protein sequence ID" value="VDM97564.1"/>
    <property type="molecule type" value="Genomic_DNA"/>
</dbReference>
<dbReference type="PANTHER" id="PTHR13373">
    <property type="entry name" value="FROUNT PROTEIN-RELATED"/>
    <property type="match status" value="1"/>
</dbReference>
<keyword evidence="5 9" id="KW-0653">Protein transport</keyword>
<keyword evidence="7 9" id="KW-0906">Nuclear pore complex</keyword>
<evidence type="ECO:0000256" key="6">
    <source>
        <dbReference type="ARBA" id="ARBA00023010"/>
    </source>
</evidence>
<dbReference type="STRING" id="103827.A0A158RB44"/>
<comment type="subcellular location">
    <subcellularLocation>
        <location evidence="1 9">Nucleus</location>
        <location evidence="1 9">Nuclear pore complex</location>
    </subcellularLocation>
</comment>
<evidence type="ECO:0000256" key="7">
    <source>
        <dbReference type="ARBA" id="ARBA00023132"/>
    </source>
</evidence>
<dbReference type="GO" id="GO:0031965">
    <property type="term" value="C:nuclear membrane"/>
    <property type="evidence" value="ECO:0007669"/>
    <property type="project" value="UniProtKB-UniRule"/>
</dbReference>
<evidence type="ECO:0000256" key="9">
    <source>
        <dbReference type="RuleBase" id="RU365073"/>
    </source>
</evidence>
<organism evidence="12">
    <name type="scientific">Thelazia callipaeda</name>
    <name type="common">Oriental eyeworm</name>
    <name type="synonym">Parasitic nematode</name>
    <dbReference type="NCBI Taxonomy" id="103827"/>
    <lineage>
        <taxon>Eukaryota</taxon>
        <taxon>Metazoa</taxon>
        <taxon>Ecdysozoa</taxon>
        <taxon>Nematoda</taxon>
        <taxon>Chromadorea</taxon>
        <taxon>Rhabditida</taxon>
        <taxon>Spirurina</taxon>
        <taxon>Spiruromorpha</taxon>
        <taxon>Thelazioidea</taxon>
        <taxon>Thelaziidae</taxon>
        <taxon>Thelazia</taxon>
    </lineage>
</organism>
<comment type="similarity">
    <text evidence="2 9">Belongs to the nucleoporin Nup85 family.</text>
</comment>
<dbReference type="OMA" id="ELMEWLN"/>
<keyword evidence="8 9" id="KW-0539">Nucleus</keyword>
<comment type="subunit">
    <text evidence="9">Component of the nuclear pore complex (NPC).</text>
</comment>
<protein>
    <recommendedName>
        <fullName evidence="9">Nuclear pore complex protein Nup85</fullName>
    </recommendedName>
</protein>
<proteinExistence type="inferred from homology"/>
<dbReference type="GO" id="GO:0006406">
    <property type="term" value="P:mRNA export from nucleus"/>
    <property type="evidence" value="ECO:0007669"/>
    <property type="project" value="TreeGrafter"/>
</dbReference>
<dbReference type="Pfam" id="PF07575">
    <property type="entry name" value="Nucleopor_Nup85"/>
    <property type="match status" value="1"/>
</dbReference>
<keyword evidence="11" id="KW-1185">Reference proteome</keyword>
<dbReference type="OrthoDB" id="17644at2759"/>
<evidence type="ECO:0000256" key="3">
    <source>
        <dbReference type="ARBA" id="ARBA00022448"/>
    </source>
</evidence>
<evidence type="ECO:0000313" key="12">
    <source>
        <dbReference type="WBParaSite" id="TCLT_0000188701-mRNA-1"/>
    </source>
</evidence>
<keyword evidence="3 9" id="KW-0813">Transport</keyword>
<evidence type="ECO:0000313" key="10">
    <source>
        <dbReference type="EMBL" id="VDM97564.1"/>
    </source>
</evidence>
<sequence>MSTKFIAFDSSVDDIVIAVSDVNANSSTAVFCRAQQSAQLTKLAVSDLKYRSIIRSALSMLHKSDYGMKEALTAAELIWSLLEAIFIKTHDSSIVTDLMAWARLYLAHTPYVYEISKFLTKNKVKQLNGQHFWLQIIYFVLSGNFNNAASFLQTYGNLTKDDAVHCLAQIIQEIDIDLLDHESTVVDFINFQKRLQEKCVNGVFETNPEAEKVALLIAGDIPTIMQIAPELDNWFELVPAYLLFVHPRATLLQIKEAVEDCTKIFGVSKYDGVDAVIFELLSLDALRALHQISQLSFNWWFPAHLADLLQKADERITSACGMNIRQHLVIEYGSSLFNNFGLWQVGCDYLREAGEEGLRYLELLIARVPFYNESVAIKLYSLCDEVGFDQIRQDIARCMAYRFLRKKWWSAALSWSIRSRDIEIVSSVADQVISLCPPHEFSSIVVIEHFTEVELISSSFVFLHRYCELRQILESNEKCKAVNLLVELMLSDFVPLKFHSLLFSNLIDILSDENEAILNRNDTEQLLGRLIQHEACSPFERDSNFWKTRLRTLRFLLLQNLARTIIS</sequence>
<dbReference type="AlphaFoldDB" id="A0A158RB44"/>
<dbReference type="WBParaSite" id="TCLT_0000188701-mRNA-1">
    <property type="protein sequence ID" value="TCLT_0000188701-mRNA-1"/>
    <property type="gene ID" value="TCLT_0000188701"/>
</dbReference>
<dbReference type="GO" id="GO:0031080">
    <property type="term" value="C:nuclear pore outer ring"/>
    <property type="evidence" value="ECO:0007669"/>
    <property type="project" value="TreeGrafter"/>
</dbReference>
<dbReference type="PANTHER" id="PTHR13373:SF21">
    <property type="entry name" value="NUCLEAR PORE COMPLEX PROTEIN NUP85"/>
    <property type="match status" value="1"/>
</dbReference>
<accession>A0A158RB44</accession>
<evidence type="ECO:0000256" key="8">
    <source>
        <dbReference type="ARBA" id="ARBA00023242"/>
    </source>
</evidence>
<evidence type="ECO:0000256" key="4">
    <source>
        <dbReference type="ARBA" id="ARBA00022816"/>
    </source>
</evidence>
<evidence type="ECO:0000256" key="1">
    <source>
        <dbReference type="ARBA" id="ARBA00004567"/>
    </source>
</evidence>
<dbReference type="GO" id="GO:0006606">
    <property type="term" value="P:protein import into nucleus"/>
    <property type="evidence" value="ECO:0007669"/>
    <property type="project" value="TreeGrafter"/>
</dbReference>
<name>A0A158RB44_THECL</name>
<evidence type="ECO:0000313" key="11">
    <source>
        <dbReference type="Proteomes" id="UP000276776"/>
    </source>
</evidence>
<keyword evidence="9" id="KW-0472">Membrane</keyword>
<evidence type="ECO:0000256" key="2">
    <source>
        <dbReference type="ARBA" id="ARBA00005573"/>
    </source>
</evidence>
<keyword evidence="6 9" id="KW-0811">Translocation</keyword>
<evidence type="ECO:0000256" key="5">
    <source>
        <dbReference type="ARBA" id="ARBA00022927"/>
    </source>
</evidence>
<keyword evidence="4 9" id="KW-0509">mRNA transport</keyword>
<comment type="function">
    <text evidence="9">Functions as a component of the nuclear pore complex (NPC).</text>
</comment>
<dbReference type="GO" id="GO:0017056">
    <property type="term" value="F:structural constituent of nuclear pore"/>
    <property type="evidence" value="ECO:0007669"/>
    <property type="project" value="TreeGrafter"/>
</dbReference>
<dbReference type="GO" id="GO:0045893">
    <property type="term" value="P:positive regulation of DNA-templated transcription"/>
    <property type="evidence" value="ECO:0007669"/>
    <property type="project" value="TreeGrafter"/>
</dbReference>
<reference evidence="10 11" key="2">
    <citation type="submission" date="2018-11" db="EMBL/GenBank/DDBJ databases">
        <authorList>
            <consortium name="Pathogen Informatics"/>
        </authorList>
    </citation>
    <scope>NUCLEOTIDE SEQUENCE [LARGE SCALE GENOMIC DNA]</scope>
</reference>
<dbReference type="InterPro" id="IPR011502">
    <property type="entry name" value="Nucleoporin_Nup85"/>
</dbReference>
<dbReference type="Proteomes" id="UP000276776">
    <property type="component" value="Unassembled WGS sequence"/>
</dbReference>
<gene>
    <name evidence="10" type="ORF">TCLT_LOCUS1888</name>
</gene>
<reference evidence="12" key="1">
    <citation type="submission" date="2016-04" db="UniProtKB">
        <authorList>
            <consortium name="WormBaseParasite"/>
        </authorList>
    </citation>
    <scope>IDENTIFICATION</scope>
</reference>